<gene>
    <name evidence="2" type="ORF">KJ970_10920</name>
</gene>
<dbReference type="InterPro" id="IPR029044">
    <property type="entry name" value="Nucleotide-diphossugar_trans"/>
</dbReference>
<dbReference type="Gene3D" id="3.90.550.10">
    <property type="entry name" value="Spore Coat Polysaccharide Biosynthesis Protein SpsA, Chain A"/>
    <property type="match status" value="1"/>
</dbReference>
<comment type="caution">
    <text evidence="2">The sequence shown here is derived from an EMBL/GenBank/DDBJ whole genome shotgun (WGS) entry which is preliminary data.</text>
</comment>
<accession>A0A948RXL9</accession>
<dbReference type="InterPro" id="IPR001173">
    <property type="entry name" value="Glyco_trans_2-like"/>
</dbReference>
<dbReference type="CDD" id="cd04179">
    <property type="entry name" value="DPM_DPG-synthase_like"/>
    <property type="match status" value="1"/>
</dbReference>
<organism evidence="2 3">
    <name type="scientific">Eiseniibacteriota bacterium</name>
    <dbReference type="NCBI Taxonomy" id="2212470"/>
    <lineage>
        <taxon>Bacteria</taxon>
        <taxon>Candidatus Eiseniibacteriota</taxon>
    </lineage>
</organism>
<feature type="domain" description="Glycosyltransferase 2-like" evidence="1">
    <location>
        <begin position="8"/>
        <end position="154"/>
    </location>
</feature>
<sequence>MRAQRVVIIMPARNESQRISKVLEQLRAALPQAMPVVIDDASADDTADVALSFGARVLHLPVHLGYGGALQTGYRFAARLGADIVIQMDADGQHDPVSGPDLLEHLLEQHLDLVIGSRFHPDGPSYTLSPLRKIGMGALRWMAKQLLHTPISDPTSGYQALSRRLVDFYADWEGFPSDAPDADVLVWISRCGFRIGEVPVIMHPRTGGHSMHGGFEPIIYALKMGLALPLSASRAIRPQSSEDPRGGIAE</sequence>
<protein>
    <submittedName>
        <fullName evidence="2">Glycosyltransferase family 2 protein</fullName>
    </submittedName>
</protein>
<evidence type="ECO:0000313" key="2">
    <source>
        <dbReference type="EMBL" id="MBU2691427.1"/>
    </source>
</evidence>
<name>A0A948RXL9_UNCEI</name>
<dbReference type="AlphaFoldDB" id="A0A948RXL9"/>
<dbReference type="PANTHER" id="PTHR48090">
    <property type="entry name" value="UNDECAPRENYL-PHOSPHATE 4-DEOXY-4-FORMAMIDO-L-ARABINOSE TRANSFERASE-RELATED"/>
    <property type="match status" value="1"/>
</dbReference>
<dbReference type="InterPro" id="IPR050256">
    <property type="entry name" value="Glycosyltransferase_2"/>
</dbReference>
<dbReference type="SUPFAM" id="SSF53448">
    <property type="entry name" value="Nucleotide-diphospho-sugar transferases"/>
    <property type="match status" value="1"/>
</dbReference>
<proteinExistence type="predicted"/>
<dbReference type="Proteomes" id="UP000777784">
    <property type="component" value="Unassembled WGS sequence"/>
</dbReference>
<dbReference type="Pfam" id="PF00535">
    <property type="entry name" value="Glycos_transf_2"/>
    <property type="match status" value="1"/>
</dbReference>
<evidence type="ECO:0000259" key="1">
    <source>
        <dbReference type="Pfam" id="PF00535"/>
    </source>
</evidence>
<evidence type="ECO:0000313" key="3">
    <source>
        <dbReference type="Proteomes" id="UP000777784"/>
    </source>
</evidence>
<dbReference type="EMBL" id="JAHJDP010000061">
    <property type="protein sequence ID" value="MBU2691427.1"/>
    <property type="molecule type" value="Genomic_DNA"/>
</dbReference>
<dbReference type="PANTHER" id="PTHR48090:SF7">
    <property type="entry name" value="RFBJ PROTEIN"/>
    <property type="match status" value="1"/>
</dbReference>
<reference evidence="2" key="1">
    <citation type="submission" date="2021-05" db="EMBL/GenBank/DDBJ databases">
        <title>Energy efficiency and biological interactions define the core microbiome of deep oligotrophic groundwater.</title>
        <authorList>
            <person name="Mehrshad M."/>
            <person name="Lopez-Fernandez M."/>
            <person name="Bell E."/>
            <person name="Bernier-Latmani R."/>
            <person name="Bertilsson S."/>
            <person name="Dopson M."/>
        </authorList>
    </citation>
    <scope>NUCLEOTIDE SEQUENCE</scope>
    <source>
        <strain evidence="2">Modern_marine.mb.64</strain>
    </source>
</reference>